<evidence type="ECO:0000313" key="1">
    <source>
        <dbReference type="EMBL" id="KAJ1109874.1"/>
    </source>
</evidence>
<proteinExistence type="predicted"/>
<sequence>MAWGAWQARWPLGRTSRVLAASCPRSCSSYRPEALQTPQARHRGLVDGGTAQEVGIMLESGRAAGPVGDRLTSAWRPPCWSANSPVLEESRGAALWSWREWTGPAVGLCLVAPLKRAAPIVVEPLQHGSAANEENNTTADIVDFLRSGPIVCGVDLAHGSSVLPRLMRDASLKRLDGAVPFSACFYGCHLRWYGIGWSLVMAAEHWGPRAEELVRGLPKWVTYNPPCTRPVGDAAATRSARVIVCSDGTLSMDRGCREREENALPTRRRSPSGAELLGNLEYRRDIQEALTGNFGGNWTIAQSSGIEWEALKFLIRGESLTKKYAIWKKLDQELAEQDDALSALQRQIDNGDALEAESRVVRGHIGALWSRLDSYVLKDFRQRLHHEGDRSGRLLAWLL</sequence>
<accession>A0AAV7N360</accession>
<name>A0AAV7N360_PLEWA</name>
<protein>
    <submittedName>
        <fullName evidence="1">Uncharacterized protein</fullName>
    </submittedName>
</protein>
<dbReference type="AlphaFoldDB" id="A0AAV7N360"/>
<comment type="caution">
    <text evidence="1">The sequence shown here is derived from an EMBL/GenBank/DDBJ whole genome shotgun (WGS) entry which is preliminary data.</text>
</comment>
<organism evidence="1 2">
    <name type="scientific">Pleurodeles waltl</name>
    <name type="common">Iberian ribbed newt</name>
    <dbReference type="NCBI Taxonomy" id="8319"/>
    <lineage>
        <taxon>Eukaryota</taxon>
        <taxon>Metazoa</taxon>
        <taxon>Chordata</taxon>
        <taxon>Craniata</taxon>
        <taxon>Vertebrata</taxon>
        <taxon>Euteleostomi</taxon>
        <taxon>Amphibia</taxon>
        <taxon>Batrachia</taxon>
        <taxon>Caudata</taxon>
        <taxon>Salamandroidea</taxon>
        <taxon>Salamandridae</taxon>
        <taxon>Pleurodelinae</taxon>
        <taxon>Pleurodeles</taxon>
    </lineage>
</organism>
<reference evidence="1" key="1">
    <citation type="journal article" date="2022" name="bioRxiv">
        <title>Sequencing and chromosome-scale assembly of the giantPleurodeles waltlgenome.</title>
        <authorList>
            <person name="Brown T."/>
            <person name="Elewa A."/>
            <person name="Iarovenko S."/>
            <person name="Subramanian E."/>
            <person name="Araus A.J."/>
            <person name="Petzold A."/>
            <person name="Susuki M."/>
            <person name="Suzuki K.-i.T."/>
            <person name="Hayashi T."/>
            <person name="Toyoda A."/>
            <person name="Oliveira C."/>
            <person name="Osipova E."/>
            <person name="Leigh N.D."/>
            <person name="Simon A."/>
            <person name="Yun M.H."/>
        </authorList>
    </citation>
    <scope>NUCLEOTIDE SEQUENCE</scope>
    <source>
        <strain evidence="1">20211129_DDA</strain>
        <tissue evidence="1">Liver</tissue>
    </source>
</reference>
<dbReference type="Proteomes" id="UP001066276">
    <property type="component" value="Chromosome 9"/>
</dbReference>
<keyword evidence="2" id="KW-1185">Reference proteome</keyword>
<evidence type="ECO:0000313" key="2">
    <source>
        <dbReference type="Proteomes" id="UP001066276"/>
    </source>
</evidence>
<dbReference type="EMBL" id="JANPWB010000013">
    <property type="protein sequence ID" value="KAJ1109874.1"/>
    <property type="molecule type" value="Genomic_DNA"/>
</dbReference>
<gene>
    <name evidence="1" type="ORF">NDU88_007231</name>
</gene>